<evidence type="ECO:0000256" key="2">
    <source>
        <dbReference type="ARBA" id="ARBA00022448"/>
    </source>
</evidence>
<dbReference type="Pfam" id="PF03081">
    <property type="entry name" value="Exo70_C"/>
    <property type="match status" value="1"/>
</dbReference>
<dbReference type="GO" id="GO:0000145">
    <property type="term" value="C:exocyst"/>
    <property type="evidence" value="ECO:0007669"/>
    <property type="project" value="InterPro"/>
</dbReference>
<comment type="function">
    <text evidence="3">Component of the exocyst complex.</text>
</comment>
<dbReference type="PANTHER" id="PTHR12542:SF7">
    <property type="entry name" value="EXOCYST SUBUNIT EXO70 FAMILY PROTEIN"/>
    <property type="match status" value="1"/>
</dbReference>
<dbReference type="AlphaFoldDB" id="A0A8B8KLY6"/>
<reference evidence="6" key="2">
    <citation type="submission" date="2025-08" db="UniProtKB">
        <authorList>
            <consortium name="RefSeq"/>
        </authorList>
    </citation>
    <scope>IDENTIFICATION</scope>
    <source>
        <tissue evidence="6">Young leaves</tissue>
    </source>
</reference>
<dbReference type="Proteomes" id="UP000694853">
    <property type="component" value="Unplaced"/>
</dbReference>
<evidence type="ECO:0000256" key="1">
    <source>
        <dbReference type="ARBA" id="ARBA00006756"/>
    </source>
</evidence>
<organism evidence="5 6">
    <name type="scientific">Abrus precatorius</name>
    <name type="common">Indian licorice</name>
    <name type="synonym">Glycine abrus</name>
    <dbReference type="NCBI Taxonomy" id="3816"/>
    <lineage>
        <taxon>Eukaryota</taxon>
        <taxon>Viridiplantae</taxon>
        <taxon>Streptophyta</taxon>
        <taxon>Embryophyta</taxon>
        <taxon>Tracheophyta</taxon>
        <taxon>Spermatophyta</taxon>
        <taxon>Magnoliopsida</taxon>
        <taxon>eudicotyledons</taxon>
        <taxon>Gunneridae</taxon>
        <taxon>Pentapetalae</taxon>
        <taxon>rosids</taxon>
        <taxon>fabids</taxon>
        <taxon>Fabales</taxon>
        <taxon>Fabaceae</taxon>
        <taxon>Papilionoideae</taxon>
        <taxon>50 kb inversion clade</taxon>
        <taxon>NPAAA clade</taxon>
        <taxon>indigoferoid/millettioid clade</taxon>
        <taxon>Abreae</taxon>
        <taxon>Abrus</taxon>
    </lineage>
</organism>
<dbReference type="Gene3D" id="1.20.1280.170">
    <property type="entry name" value="Exocyst complex component Exo70"/>
    <property type="match status" value="1"/>
</dbReference>
<dbReference type="SUPFAM" id="SSF74788">
    <property type="entry name" value="Cullin repeat-like"/>
    <property type="match status" value="1"/>
</dbReference>
<dbReference type="GeneID" id="113857217"/>
<comment type="similarity">
    <text evidence="1 3">Belongs to the EXO70 family.</text>
</comment>
<proteinExistence type="inferred from homology"/>
<keyword evidence="2 3" id="KW-0813">Transport</keyword>
<keyword evidence="3" id="KW-0653">Protein transport</keyword>
<keyword evidence="3" id="KW-0268">Exocytosis</keyword>
<dbReference type="PANTHER" id="PTHR12542">
    <property type="entry name" value="EXOCYST COMPLEX PROTEIN EXO70"/>
    <property type="match status" value="1"/>
</dbReference>
<gene>
    <name evidence="6" type="primary">LOC113857217</name>
</gene>
<dbReference type="InterPro" id="IPR046364">
    <property type="entry name" value="Exo70_C"/>
</dbReference>
<feature type="domain" description="Exocyst complex subunit Exo70 C-terminal" evidence="4">
    <location>
        <begin position="179"/>
        <end position="534"/>
    </location>
</feature>
<accession>A0A8B8KLY6</accession>
<keyword evidence="5" id="KW-1185">Reference proteome</keyword>
<sequence>MENIALDIIHRWNSEEVRQKMIFAGDRPEAEGYLQAVDVIQRSYDEAAIAIAMSRLQNEFRNFLIFHTNPSSSPHHPSTTEEETKHRNGFGCFLNLRFNASTSAKRQDAVNDRKLLRFVEITYDAIYDLRCIAERMISSGYLCHCVHVYASVRKSAIFANFQRLGIGDVKLPVKAKIQRWINTSTVCVRTLFASEKKLCEQIFDGVGSEIDRACFMETVKEPAIQLLNFADATCKSPTTSPDMLFMILDLYEALSDFHDIFNFKSGESIRVTAAEVLPRLAETVRETLSLFKKTVVEDKSKDVVPGGAIHPFTTHVMNYLNFISNYKKTMNELIVSNPSLSLSTGSIFDLELAYILDQEAGKTPFGIHLICFIEMLQYKLKGKSKQYKDSSLSQVFMMNNNHYIFKKVEGCSELMDIIGNDYLDKLKQKFHEASENYQKATWERVLGRLSEFFLVNESMIKTDITAFNIMFEKVRRSHGGWVIPDLQLRKELRMSILVKLLPAYSAFIRRNSRLFQKGYLVKYLEYSLQDLEDTVLKFFEGTPVSKHSRRRYTDRVKFLADIVSSPAQSSDEELISDSLHATCGSVCSESSS</sequence>
<dbReference type="GO" id="GO:0006887">
    <property type="term" value="P:exocytosis"/>
    <property type="evidence" value="ECO:0007669"/>
    <property type="project" value="UniProtKB-KW"/>
</dbReference>
<dbReference type="InterPro" id="IPR016159">
    <property type="entry name" value="Cullin_repeat-like_dom_sf"/>
</dbReference>
<evidence type="ECO:0000313" key="6">
    <source>
        <dbReference type="RefSeq" id="XP_027344816.1"/>
    </source>
</evidence>
<dbReference type="RefSeq" id="XP_027344816.1">
    <property type="nucleotide sequence ID" value="XM_027489015.1"/>
</dbReference>
<dbReference type="GO" id="GO:0015031">
    <property type="term" value="P:protein transport"/>
    <property type="evidence" value="ECO:0007669"/>
    <property type="project" value="UniProtKB-KW"/>
</dbReference>
<name>A0A8B8KLY6_ABRPR</name>
<dbReference type="KEGG" id="aprc:113857217"/>
<evidence type="ECO:0000313" key="5">
    <source>
        <dbReference type="Proteomes" id="UP000694853"/>
    </source>
</evidence>
<dbReference type="OrthoDB" id="1922221at2759"/>
<dbReference type="InterPro" id="IPR004140">
    <property type="entry name" value="Exo70"/>
</dbReference>
<dbReference type="GO" id="GO:0005546">
    <property type="term" value="F:phosphatidylinositol-4,5-bisphosphate binding"/>
    <property type="evidence" value="ECO:0007669"/>
    <property type="project" value="InterPro"/>
</dbReference>
<dbReference type="Pfam" id="PF20669">
    <property type="entry name" value="Exo70_N"/>
    <property type="match status" value="1"/>
</dbReference>
<protein>
    <recommendedName>
        <fullName evidence="3">Exocyst subunit Exo70 family protein</fullName>
    </recommendedName>
</protein>
<reference evidence="5" key="1">
    <citation type="journal article" date="2019" name="Toxins">
        <title>Detection of Abrin-Like and Prepropulchellin-Like Toxin Genes and Transcripts Using Whole Genome Sequencing and Full-Length Transcript Sequencing of Abrus precatorius.</title>
        <authorList>
            <person name="Hovde B.T."/>
            <person name="Daligault H.E."/>
            <person name="Hanschen E.R."/>
            <person name="Kunde Y.A."/>
            <person name="Johnson M.B."/>
            <person name="Starkenburg S.R."/>
            <person name="Johnson S.L."/>
        </authorList>
    </citation>
    <scope>NUCLEOTIDE SEQUENCE [LARGE SCALE GENOMIC DNA]</scope>
</reference>
<evidence type="ECO:0000259" key="4">
    <source>
        <dbReference type="Pfam" id="PF03081"/>
    </source>
</evidence>
<evidence type="ECO:0000256" key="3">
    <source>
        <dbReference type="RuleBase" id="RU365026"/>
    </source>
</evidence>